<dbReference type="Pfam" id="PF22150">
    <property type="entry name" value="Tt1218-like"/>
    <property type="match status" value="1"/>
</dbReference>
<organism evidence="3 4">
    <name type="scientific">Candidatus Endonucleibacter bathymodioli</name>
    <dbReference type="NCBI Taxonomy" id="539814"/>
    <lineage>
        <taxon>Bacteria</taxon>
        <taxon>Pseudomonadati</taxon>
        <taxon>Pseudomonadota</taxon>
        <taxon>Gammaproteobacteria</taxon>
        <taxon>Oceanospirillales</taxon>
        <taxon>Endozoicomonadaceae</taxon>
        <taxon>Candidatus Endonucleibacter</taxon>
    </lineage>
</organism>
<evidence type="ECO:0000259" key="2">
    <source>
        <dbReference type="Pfam" id="PF22150"/>
    </source>
</evidence>
<evidence type="ECO:0000313" key="3">
    <source>
        <dbReference type="EMBL" id="MDP0589772.1"/>
    </source>
</evidence>
<gene>
    <name evidence="3" type="primary">pilV</name>
    <name evidence="3" type="ORF">QS748_11515</name>
</gene>
<keyword evidence="1" id="KW-0812">Transmembrane</keyword>
<dbReference type="AlphaFoldDB" id="A0AA90NNC2"/>
<keyword evidence="1" id="KW-1133">Transmembrane helix</keyword>
<dbReference type="EMBL" id="JASXSV010000020">
    <property type="protein sequence ID" value="MDP0589772.1"/>
    <property type="molecule type" value="Genomic_DNA"/>
</dbReference>
<evidence type="ECO:0000256" key="1">
    <source>
        <dbReference type="SAM" id="Phobius"/>
    </source>
</evidence>
<reference evidence="3 4" key="1">
    <citation type="journal article" date="2023" name="bioRxiv">
        <title>An intranuclear bacterial parasite of deep-sea mussels expresses apoptosis inhibitors acquired from its host.</title>
        <authorList>
            <person name="Gonzalez Porras M.A."/>
            <person name="Assie A."/>
            <person name="Tietjen M."/>
            <person name="Violette M."/>
            <person name="Kleiner M."/>
            <person name="Gruber-Vodicka H."/>
            <person name="Dubilier N."/>
            <person name="Leisch N."/>
        </authorList>
    </citation>
    <scope>NUCLEOTIDE SEQUENCE [LARGE SCALE GENOMIC DNA]</scope>
    <source>
        <strain evidence="3">IAP13</strain>
    </source>
</reference>
<proteinExistence type="predicted"/>
<comment type="caution">
    <text evidence="3">The sequence shown here is derived from an EMBL/GenBank/DDBJ whole genome shotgun (WGS) entry which is preliminary data.</text>
</comment>
<dbReference type="InterPro" id="IPR013362">
    <property type="entry name" value="Pilus_4_PilV"/>
</dbReference>
<accession>A0AA90NNC2</accession>
<feature type="transmembrane region" description="Helical" evidence="1">
    <location>
        <begin position="12"/>
        <end position="33"/>
    </location>
</feature>
<keyword evidence="1" id="KW-0472">Membrane</keyword>
<dbReference type="InterPro" id="IPR054402">
    <property type="entry name" value="Tt1218-like_dom"/>
</dbReference>
<name>A0AA90NNC2_9GAMM</name>
<sequence length="163" mass="18156">MIKNKKSELGFGLMEVLVSFFVLAVGILGMAGLHSRSMQYNHMAYLQSRGVIIATDMLNRIRINKAQALTTNNYVVGANDAVPASCSSTDYTDSCEASSCLPDQLAQYDISQWKFNISCQLPDANGVITYEEYGDHRIYIILLSFENKVGEFKLNDLIIRSVI</sequence>
<evidence type="ECO:0000313" key="4">
    <source>
        <dbReference type="Proteomes" id="UP001178148"/>
    </source>
</evidence>
<dbReference type="NCBIfam" id="TIGR02523">
    <property type="entry name" value="type_IV_pilV"/>
    <property type="match status" value="1"/>
</dbReference>
<feature type="domain" description="Type IV pilin Tt1218-like" evidence="2">
    <location>
        <begin position="33"/>
        <end position="110"/>
    </location>
</feature>
<dbReference type="Proteomes" id="UP001178148">
    <property type="component" value="Unassembled WGS sequence"/>
</dbReference>
<protein>
    <submittedName>
        <fullName evidence="3">Type IV pilus modification protein PilV</fullName>
    </submittedName>
</protein>
<keyword evidence="4" id="KW-1185">Reference proteome</keyword>